<dbReference type="EMBL" id="JAKUCV010006709">
    <property type="protein sequence ID" value="KAJ4826289.1"/>
    <property type="molecule type" value="Genomic_DNA"/>
</dbReference>
<comment type="caution">
    <text evidence="5">The sequence shown here is derived from an EMBL/GenBank/DDBJ whole genome shotgun (WGS) entry which is preliminary data.</text>
</comment>
<organism evidence="5 6">
    <name type="scientific">Turnera subulata</name>
    <dbReference type="NCBI Taxonomy" id="218843"/>
    <lineage>
        <taxon>Eukaryota</taxon>
        <taxon>Viridiplantae</taxon>
        <taxon>Streptophyta</taxon>
        <taxon>Embryophyta</taxon>
        <taxon>Tracheophyta</taxon>
        <taxon>Spermatophyta</taxon>
        <taxon>Magnoliopsida</taxon>
        <taxon>eudicotyledons</taxon>
        <taxon>Gunneridae</taxon>
        <taxon>Pentapetalae</taxon>
        <taxon>rosids</taxon>
        <taxon>fabids</taxon>
        <taxon>Malpighiales</taxon>
        <taxon>Passifloraceae</taxon>
        <taxon>Turnera</taxon>
    </lineage>
</organism>
<evidence type="ECO:0000313" key="5">
    <source>
        <dbReference type="EMBL" id="KAJ4826289.1"/>
    </source>
</evidence>
<dbReference type="InterPro" id="IPR005299">
    <property type="entry name" value="MeTrfase_7"/>
</dbReference>
<dbReference type="PANTHER" id="PTHR31009">
    <property type="entry name" value="S-ADENOSYL-L-METHIONINE:CARBOXYL METHYLTRANSFERASE FAMILY PROTEIN"/>
    <property type="match status" value="1"/>
</dbReference>
<dbReference type="GO" id="GO:0032259">
    <property type="term" value="P:methylation"/>
    <property type="evidence" value="ECO:0007669"/>
    <property type="project" value="UniProtKB-KW"/>
</dbReference>
<proteinExistence type="predicted"/>
<keyword evidence="1" id="KW-0489">Methyltransferase</keyword>
<dbReference type="InterPro" id="IPR029063">
    <property type="entry name" value="SAM-dependent_MTases_sf"/>
</dbReference>
<name>A0A9Q0J2T5_9ROSI</name>
<evidence type="ECO:0000256" key="4">
    <source>
        <dbReference type="ARBA" id="ARBA00022842"/>
    </source>
</evidence>
<reference evidence="5" key="2">
    <citation type="journal article" date="2023" name="Plants (Basel)">
        <title>Annotation of the Turnera subulata (Passifloraceae) Draft Genome Reveals the S-Locus Evolved after the Divergence of Turneroideae from Passifloroideae in a Stepwise Manner.</title>
        <authorList>
            <person name="Henning P.M."/>
            <person name="Roalson E.H."/>
            <person name="Mir W."/>
            <person name="McCubbin A.G."/>
            <person name="Shore J.S."/>
        </authorList>
    </citation>
    <scope>NUCLEOTIDE SEQUENCE</scope>
    <source>
        <strain evidence="5">F60SS</strain>
    </source>
</reference>
<protein>
    <submittedName>
        <fullName evidence="5">Uncharacterized protein</fullName>
    </submittedName>
</protein>
<reference evidence="5" key="1">
    <citation type="submission" date="2022-02" db="EMBL/GenBank/DDBJ databases">
        <authorList>
            <person name="Henning P.M."/>
            <person name="McCubbin A.G."/>
            <person name="Shore J.S."/>
        </authorList>
    </citation>
    <scope>NUCLEOTIDE SEQUENCE</scope>
    <source>
        <strain evidence="5">F60SS</strain>
        <tissue evidence="5">Leaves</tissue>
    </source>
</reference>
<dbReference type="OrthoDB" id="1523883at2759"/>
<dbReference type="SUPFAM" id="SSF53335">
    <property type="entry name" value="S-adenosyl-L-methionine-dependent methyltransferases"/>
    <property type="match status" value="2"/>
</dbReference>
<dbReference type="Pfam" id="PF03492">
    <property type="entry name" value="Methyltransf_7"/>
    <property type="match status" value="2"/>
</dbReference>
<dbReference type="GO" id="GO:0046872">
    <property type="term" value="F:metal ion binding"/>
    <property type="evidence" value="ECO:0007669"/>
    <property type="project" value="UniProtKB-KW"/>
</dbReference>
<dbReference type="Gene3D" id="3.40.50.150">
    <property type="entry name" value="Vaccinia Virus protein VP39"/>
    <property type="match status" value="2"/>
</dbReference>
<feature type="non-terminal residue" evidence="5">
    <location>
        <position position="626"/>
    </location>
</feature>
<keyword evidence="6" id="KW-1185">Reference proteome</keyword>
<sequence>MKKLAANVAKGMINDAIARNLDVKSILSTSRTFSLADLGCAEGPNTFVSVQELIDLIKGIYQSQCPNNSDQIIPKFQVLFNDRPTNDFNTLFLSLPQDREYYAAGVPGSFYGRLFPDSSVHLVHASYALHWLSKLPEEVQDRNSPAWNKGRIHYASAPDEVVKAYAKQWAKDLNEFLDARAQEIVPGGILVVVMHSAPDGMPYSELANGIMYNHMASILLDLAKEGLLKEEQVDAFNLPVYAAPPGEFSAVVQKDGNFNILAMGSTNPSPWLTEGVHVDMTEFIRHIRAAMDVMFIGHFSIEVLNKMFGRLEIQLSKISLQLERAYRDKIQANYVLQRIDIEKELIDEIIEEKLEIISSTSKCNPSTFCIADMGCSTGPRTFYSVQNILEAVTKKLTSQGLACDQFPEFQIYFNDLPFNNFNTLFQSLPPERQYFAAGVPGSFFHQLFPGRSLHFVHCAYALQWMSQVPDRVLDKGSPAWNKGNIHYVNASQAVEEAFAAQFAEDVGLFLDARAKELVDGGLMVLTLPSHPDGVPYSRTPTGILFHHLGSCLNGCFSIEKVVCTGCICDPDNRPTGATIMTPLRAGMEGIINQHFGDEDITNELFDRMLRKSEELIDLMVSSVGEG</sequence>
<keyword evidence="2" id="KW-0808">Transferase</keyword>
<dbReference type="GO" id="GO:0008168">
    <property type="term" value="F:methyltransferase activity"/>
    <property type="evidence" value="ECO:0007669"/>
    <property type="project" value="UniProtKB-KW"/>
</dbReference>
<dbReference type="Gene3D" id="1.10.1200.270">
    <property type="entry name" value="Methyltransferase, alpha-helical capping domain"/>
    <property type="match status" value="1"/>
</dbReference>
<dbReference type="AlphaFoldDB" id="A0A9Q0J2T5"/>
<accession>A0A9Q0J2T5</accession>
<evidence type="ECO:0000313" key="6">
    <source>
        <dbReference type="Proteomes" id="UP001141552"/>
    </source>
</evidence>
<gene>
    <name evidence="5" type="ORF">Tsubulata_036907</name>
</gene>
<dbReference type="Proteomes" id="UP001141552">
    <property type="component" value="Unassembled WGS sequence"/>
</dbReference>
<keyword evidence="3" id="KW-0479">Metal-binding</keyword>
<evidence type="ECO:0000256" key="2">
    <source>
        <dbReference type="ARBA" id="ARBA00022679"/>
    </source>
</evidence>
<dbReference type="InterPro" id="IPR042086">
    <property type="entry name" value="MeTrfase_capping"/>
</dbReference>
<evidence type="ECO:0000256" key="1">
    <source>
        <dbReference type="ARBA" id="ARBA00022603"/>
    </source>
</evidence>
<evidence type="ECO:0000256" key="3">
    <source>
        <dbReference type="ARBA" id="ARBA00022723"/>
    </source>
</evidence>
<keyword evidence="4" id="KW-0460">Magnesium</keyword>